<keyword evidence="1" id="KW-0472">Membrane</keyword>
<reference evidence="2" key="1">
    <citation type="journal article" date="2020" name="Nature">
        <title>Giant virus diversity and host interactions through global metagenomics.</title>
        <authorList>
            <person name="Schulz F."/>
            <person name="Roux S."/>
            <person name="Paez-Espino D."/>
            <person name="Jungbluth S."/>
            <person name="Walsh D.A."/>
            <person name="Denef V.J."/>
            <person name="McMahon K.D."/>
            <person name="Konstantinidis K.T."/>
            <person name="Eloe-Fadrosh E.A."/>
            <person name="Kyrpides N.C."/>
            <person name="Woyke T."/>
        </authorList>
    </citation>
    <scope>NUCLEOTIDE SEQUENCE</scope>
    <source>
        <strain evidence="2">GVMAG-M-3300009182-46</strain>
    </source>
</reference>
<evidence type="ECO:0000313" key="2">
    <source>
        <dbReference type="EMBL" id="QHT36157.1"/>
    </source>
</evidence>
<organism evidence="2">
    <name type="scientific">viral metagenome</name>
    <dbReference type="NCBI Taxonomy" id="1070528"/>
    <lineage>
        <taxon>unclassified sequences</taxon>
        <taxon>metagenomes</taxon>
        <taxon>organismal metagenomes</taxon>
    </lineage>
</organism>
<dbReference type="EMBL" id="MN739031">
    <property type="protein sequence ID" value="QHT36157.1"/>
    <property type="molecule type" value="Genomic_DNA"/>
</dbReference>
<dbReference type="AlphaFoldDB" id="A0A6C0F3C3"/>
<keyword evidence="1" id="KW-0812">Transmembrane</keyword>
<name>A0A6C0F3C3_9ZZZZ</name>
<protein>
    <submittedName>
        <fullName evidence="2">Uncharacterized protein</fullName>
    </submittedName>
</protein>
<accession>A0A6C0F3C3</accession>
<proteinExistence type="predicted"/>
<evidence type="ECO:0000256" key="1">
    <source>
        <dbReference type="SAM" id="Phobius"/>
    </source>
</evidence>
<keyword evidence="1" id="KW-1133">Transmembrane helix</keyword>
<sequence>MDASIISSFTNFIKENYLNIIIVFVIILAVLVIFSIKGWKLDSTPKNLVLMQEVTMENMQNNNQTEDLLGKNKIEYAQGDDLDALKELNKMNMTPTDGFCEQYRGNSGELEKACNELTDSNCNETSCCVLTSLKGTNKCVAGGIDGPTYKTDGKGNLITHDYHYFQNKCHGKGCPLV</sequence>
<feature type="transmembrane region" description="Helical" evidence="1">
    <location>
        <begin position="17"/>
        <end position="36"/>
    </location>
</feature>